<organism evidence="1 2">
    <name type="scientific">Solanum commersonii</name>
    <name type="common">Commerson's wild potato</name>
    <name type="synonym">Commerson's nightshade</name>
    <dbReference type="NCBI Taxonomy" id="4109"/>
    <lineage>
        <taxon>Eukaryota</taxon>
        <taxon>Viridiplantae</taxon>
        <taxon>Streptophyta</taxon>
        <taxon>Embryophyta</taxon>
        <taxon>Tracheophyta</taxon>
        <taxon>Spermatophyta</taxon>
        <taxon>Magnoliopsida</taxon>
        <taxon>eudicotyledons</taxon>
        <taxon>Gunneridae</taxon>
        <taxon>Pentapetalae</taxon>
        <taxon>asterids</taxon>
        <taxon>lamiids</taxon>
        <taxon>Solanales</taxon>
        <taxon>Solanaceae</taxon>
        <taxon>Solanoideae</taxon>
        <taxon>Solaneae</taxon>
        <taxon>Solanum</taxon>
    </lineage>
</organism>
<reference evidence="1 2" key="1">
    <citation type="submission" date="2020-09" db="EMBL/GenBank/DDBJ databases">
        <title>De no assembly of potato wild relative species, Solanum commersonii.</title>
        <authorList>
            <person name="Cho K."/>
        </authorList>
    </citation>
    <scope>NUCLEOTIDE SEQUENCE [LARGE SCALE GENOMIC DNA]</scope>
    <source>
        <strain evidence="1">LZ3.2</strain>
        <tissue evidence="1">Leaf</tissue>
    </source>
</reference>
<dbReference type="InterPro" id="IPR008974">
    <property type="entry name" value="TRAF-like"/>
</dbReference>
<evidence type="ECO:0000313" key="1">
    <source>
        <dbReference type="EMBL" id="KAG5596718.1"/>
    </source>
</evidence>
<dbReference type="OrthoDB" id="192247at2759"/>
<name>A0A9J5YCK6_SOLCO</name>
<accession>A0A9J5YCK6</accession>
<sequence length="121" mass="13925">MGSIATEDEEMAMEVRDASPRHYLLKIESFSLLSESGIDKFESNEFEAGGHKWDKLIPCLLEALVVSKGQWKQTVRDICDISIFLKSVDAKDFDHHQKVKANCSINLKDQIIKWWMQRAIL</sequence>
<dbReference type="Gene3D" id="2.60.210.10">
    <property type="entry name" value="Apoptosis, Tumor Necrosis Factor Receptor Associated Protein 2, Chain A"/>
    <property type="match status" value="1"/>
</dbReference>
<dbReference type="AlphaFoldDB" id="A0A9J5YCK6"/>
<dbReference type="PANTHER" id="PTHR46162">
    <property type="entry name" value="TRAF-LIKE FAMILY PROTEIN"/>
    <property type="match status" value="1"/>
</dbReference>
<dbReference type="PANTHER" id="PTHR46162:SF57">
    <property type="entry name" value="MEPRIN AND TRAF HOMOLOGY DOMAIN-CONTAINING PROTEIN _ MATH DOMAIN-CONTAINING PROTEIN"/>
    <property type="match status" value="1"/>
</dbReference>
<dbReference type="CDD" id="cd00121">
    <property type="entry name" value="MATH"/>
    <property type="match status" value="1"/>
</dbReference>
<dbReference type="Proteomes" id="UP000824120">
    <property type="component" value="Chromosome 7"/>
</dbReference>
<dbReference type="EMBL" id="JACXVP010000007">
    <property type="protein sequence ID" value="KAG5596718.1"/>
    <property type="molecule type" value="Genomic_DNA"/>
</dbReference>
<evidence type="ECO:0000313" key="2">
    <source>
        <dbReference type="Proteomes" id="UP000824120"/>
    </source>
</evidence>
<proteinExistence type="predicted"/>
<protein>
    <submittedName>
        <fullName evidence="1">Uncharacterized protein</fullName>
    </submittedName>
</protein>
<keyword evidence="2" id="KW-1185">Reference proteome</keyword>
<dbReference type="InterPro" id="IPR002083">
    <property type="entry name" value="MATH/TRAF_dom"/>
</dbReference>
<dbReference type="SUPFAM" id="SSF49599">
    <property type="entry name" value="TRAF domain-like"/>
    <property type="match status" value="1"/>
</dbReference>
<gene>
    <name evidence="1" type="ORF">H5410_037950</name>
</gene>
<comment type="caution">
    <text evidence="1">The sequence shown here is derived from an EMBL/GenBank/DDBJ whole genome shotgun (WGS) entry which is preliminary data.</text>
</comment>